<feature type="compositionally biased region" description="Acidic residues" evidence="1">
    <location>
        <begin position="1"/>
        <end position="13"/>
    </location>
</feature>
<name>A0A916SX52_9ACTN</name>
<evidence type="ECO:0000256" key="2">
    <source>
        <dbReference type="SAM" id="Phobius"/>
    </source>
</evidence>
<comment type="caution">
    <text evidence="3">The sequence shown here is derived from an EMBL/GenBank/DDBJ whole genome shotgun (WGS) entry which is preliminary data.</text>
</comment>
<feature type="region of interest" description="Disordered" evidence="1">
    <location>
        <begin position="1"/>
        <end position="20"/>
    </location>
</feature>
<keyword evidence="2" id="KW-0812">Transmembrane</keyword>
<dbReference type="EMBL" id="BMGC01000002">
    <property type="protein sequence ID" value="GGB18215.1"/>
    <property type="molecule type" value="Genomic_DNA"/>
</dbReference>
<gene>
    <name evidence="3" type="ORF">GCM10011489_02860</name>
</gene>
<evidence type="ECO:0000256" key="1">
    <source>
        <dbReference type="SAM" id="MobiDB-lite"/>
    </source>
</evidence>
<keyword evidence="4" id="KW-1185">Reference proteome</keyword>
<dbReference type="Proteomes" id="UP000621454">
    <property type="component" value="Unassembled WGS sequence"/>
</dbReference>
<feature type="compositionally biased region" description="Low complexity" evidence="1">
    <location>
        <begin position="280"/>
        <end position="298"/>
    </location>
</feature>
<protein>
    <submittedName>
        <fullName evidence="3">Uncharacterized protein</fullName>
    </submittedName>
</protein>
<proteinExistence type="predicted"/>
<feature type="region of interest" description="Disordered" evidence="1">
    <location>
        <begin position="280"/>
        <end position="299"/>
    </location>
</feature>
<evidence type="ECO:0000313" key="4">
    <source>
        <dbReference type="Proteomes" id="UP000621454"/>
    </source>
</evidence>
<reference evidence="3" key="2">
    <citation type="submission" date="2020-09" db="EMBL/GenBank/DDBJ databases">
        <authorList>
            <person name="Sun Q."/>
            <person name="Zhou Y."/>
        </authorList>
    </citation>
    <scope>NUCLEOTIDE SEQUENCE</scope>
    <source>
        <strain evidence="3">CGMCC 1.12827</strain>
    </source>
</reference>
<keyword evidence="2" id="KW-1133">Transmembrane helix</keyword>
<accession>A0A916SX52</accession>
<dbReference type="RefSeq" id="WP_188584810.1">
    <property type="nucleotide sequence ID" value="NZ_BMGC01000002.1"/>
</dbReference>
<sequence>MPDQYEYVDENGDPVDPSEIGDDVEIVEEVIEEIPAAVAPQAPAPAAQPPAAGSVTGETVAAPARRVPKVAVAVAAAVVLAVGGGVAYGLHSIGSQSTVADVKTKVTDKTNALKTTATAKRDEIEHPPIDVCNDLAKAQVDKTVSIPSSASMRLRVIHSAPLPSQVATSLKTDPAKLQLLQLSANSWGLYLPQPQQTTGAVDDFSPHTATKQTWWKIPVDTADNGLKVGTVASWPGGDQDASGACPSGKAGTYAVVGAVPADAAGLRKDQVDVVAIKGDASSATETTGTAATTTTTAAPQDDSANRVVAVMGSSVVVAALEYVPEQTAPATTTEGR</sequence>
<reference evidence="3" key="1">
    <citation type="journal article" date="2014" name="Int. J. Syst. Evol. Microbiol.">
        <title>Complete genome sequence of Corynebacterium casei LMG S-19264T (=DSM 44701T), isolated from a smear-ripened cheese.</title>
        <authorList>
            <consortium name="US DOE Joint Genome Institute (JGI-PGF)"/>
            <person name="Walter F."/>
            <person name="Albersmeier A."/>
            <person name="Kalinowski J."/>
            <person name="Ruckert C."/>
        </authorList>
    </citation>
    <scope>NUCLEOTIDE SEQUENCE</scope>
    <source>
        <strain evidence="3">CGMCC 1.12827</strain>
    </source>
</reference>
<evidence type="ECO:0000313" key="3">
    <source>
        <dbReference type="EMBL" id="GGB18215.1"/>
    </source>
</evidence>
<keyword evidence="2" id="KW-0472">Membrane</keyword>
<organism evidence="3 4">
    <name type="scientific">Gordonia jinhuaensis</name>
    <dbReference type="NCBI Taxonomy" id="1517702"/>
    <lineage>
        <taxon>Bacteria</taxon>
        <taxon>Bacillati</taxon>
        <taxon>Actinomycetota</taxon>
        <taxon>Actinomycetes</taxon>
        <taxon>Mycobacteriales</taxon>
        <taxon>Gordoniaceae</taxon>
        <taxon>Gordonia</taxon>
    </lineage>
</organism>
<feature type="transmembrane region" description="Helical" evidence="2">
    <location>
        <begin position="70"/>
        <end position="90"/>
    </location>
</feature>
<dbReference type="AlphaFoldDB" id="A0A916SX52"/>